<name>A0AAV2S1Y7_MEGNR</name>
<dbReference type="PANTHER" id="PTHR43115:SF4">
    <property type="entry name" value="DEHYDROGENASE_REDUCTASE SDR FAMILY MEMBER 11"/>
    <property type="match status" value="1"/>
</dbReference>
<dbReference type="InterPro" id="IPR036291">
    <property type="entry name" value="NAD(P)-bd_dom_sf"/>
</dbReference>
<organism evidence="4 5">
    <name type="scientific">Meganyctiphanes norvegica</name>
    <name type="common">Northern krill</name>
    <name type="synonym">Thysanopoda norvegica</name>
    <dbReference type="NCBI Taxonomy" id="48144"/>
    <lineage>
        <taxon>Eukaryota</taxon>
        <taxon>Metazoa</taxon>
        <taxon>Ecdysozoa</taxon>
        <taxon>Arthropoda</taxon>
        <taxon>Crustacea</taxon>
        <taxon>Multicrustacea</taxon>
        <taxon>Malacostraca</taxon>
        <taxon>Eumalacostraca</taxon>
        <taxon>Eucarida</taxon>
        <taxon>Euphausiacea</taxon>
        <taxon>Euphausiidae</taxon>
        <taxon>Meganyctiphanes</taxon>
    </lineage>
</organism>
<dbReference type="Gene3D" id="3.40.50.720">
    <property type="entry name" value="NAD(P)-binding Rossmann-like Domain"/>
    <property type="match status" value="1"/>
</dbReference>
<comment type="caution">
    <text evidence="4">The sequence shown here is derived from an EMBL/GenBank/DDBJ whole genome shotgun (WGS) entry which is preliminary data.</text>
</comment>
<evidence type="ECO:0000313" key="5">
    <source>
        <dbReference type="Proteomes" id="UP001497623"/>
    </source>
</evidence>
<dbReference type="InterPro" id="IPR020904">
    <property type="entry name" value="Sc_DH/Rdtase_CS"/>
</dbReference>
<keyword evidence="5" id="KW-1185">Reference proteome</keyword>
<comment type="similarity">
    <text evidence="1 3">Belongs to the short-chain dehydrogenases/reductases (SDR) family.</text>
</comment>
<dbReference type="SUPFAM" id="SSF51735">
    <property type="entry name" value="NAD(P)-binding Rossmann-fold domains"/>
    <property type="match status" value="1"/>
</dbReference>
<dbReference type="FunFam" id="3.40.50.720:FF:000047">
    <property type="entry name" value="NADP-dependent L-serine/L-allo-threonine dehydrogenase"/>
    <property type="match status" value="1"/>
</dbReference>
<dbReference type="EMBL" id="CAXKWB010040164">
    <property type="protein sequence ID" value="CAL4154388.1"/>
    <property type="molecule type" value="Genomic_DNA"/>
</dbReference>
<evidence type="ECO:0000256" key="3">
    <source>
        <dbReference type="RuleBase" id="RU000363"/>
    </source>
</evidence>
<dbReference type="Pfam" id="PF00106">
    <property type="entry name" value="adh_short"/>
    <property type="match status" value="1"/>
</dbReference>
<protein>
    <recommendedName>
        <fullName evidence="6">Dehydrogenase/reductase SDR family member 11</fullName>
    </recommendedName>
</protein>
<reference evidence="4 5" key="1">
    <citation type="submission" date="2024-05" db="EMBL/GenBank/DDBJ databases">
        <authorList>
            <person name="Wallberg A."/>
        </authorList>
    </citation>
    <scope>NUCLEOTIDE SEQUENCE [LARGE SCALE GENOMIC DNA]</scope>
</reference>
<dbReference type="GO" id="GO:0016616">
    <property type="term" value="F:oxidoreductase activity, acting on the CH-OH group of donors, NAD or NADP as acceptor"/>
    <property type="evidence" value="ECO:0007669"/>
    <property type="project" value="UniProtKB-ARBA"/>
</dbReference>
<evidence type="ECO:0000313" key="4">
    <source>
        <dbReference type="EMBL" id="CAL4154388.1"/>
    </source>
</evidence>
<dbReference type="PRINTS" id="PR00081">
    <property type="entry name" value="GDHRDH"/>
</dbReference>
<dbReference type="PROSITE" id="PS00061">
    <property type="entry name" value="ADH_SHORT"/>
    <property type="match status" value="1"/>
</dbReference>
<keyword evidence="2" id="KW-0560">Oxidoreductase</keyword>
<dbReference type="PRINTS" id="PR00080">
    <property type="entry name" value="SDRFAMILY"/>
</dbReference>
<dbReference type="PANTHER" id="PTHR43115">
    <property type="entry name" value="DEHYDROGENASE/REDUCTASE SDR FAMILY MEMBER 11"/>
    <property type="match status" value="1"/>
</dbReference>
<sequence>MNRWTGRVALVTGASVGIGAAVCRALVAHGMKVVGAARNVDKIQALADELKDHPGSLMAVRCDVSKDADIMDMFADIKRMHGGVDACINNAGISYSQNLLEGTPDQWREMMNVNVVGLCLCTREAVASMRARGVDDGQIIHVNTMSGHRVIPSNASYFYAASKFAVTAVTEGLRQELRELKTNIRVAGISPGVVETDFHIHLKGDVEARKLYESMECIQPKDMADSIVHILSAPKHVQIHDILLRPTQQPL</sequence>
<dbReference type="AlphaFoldDB" id="A0AAV2S1Y7"/>
<accession>A0AAV2S1Y7</accession>
<gene>
    <name evidence="4" type="ORF">MNOR_LOCUS31328</name>
</gene>
<dbReference type="Proteomes" id="UP001497623">
    <property type="component" value="Unassembled WGS sequence"/>
</dbReference>
<proteinExistence type="inferred from homology"/>
<evidence type="ECO:0000256" key="1">
    <source>
        <dbReference type="ARBA" id="ARBA00006484"/>
    </source>
</evidence>
<evidence type="ECO:0000256" key="2">
    <source>
        <dbReference type="ARBA" id="ARBA00023002"/>
    </source>
</evidence>
<evidence type="ECO:0008006" key="6">
    <source>
        <dbReference type="Google" id="ProtNLM"/>
    </source>
</evidence>
<dbReference type="InterPro" id="IPR002347">
    <property type="entry name" value="SDR_fam"/>
</dbReference>